<keyword evidence="2" id="KW-1185">Reference proteome</keyword>
<dbReference type="EMBL" id="LT629746">
    <property type="protein sequence ID" value="SDS35463.1"/>
    <property type="molecule type" value="Genomic_DNA"/>
</dbReference>
<evidence type="ECO:0000313" key="1">
    <source>
        <dbReference type="EMBL" id="SDS35463.1"/>
    </source>
</evidence>
<reference evidence="2" key="1">
    <citation type="submission" date="2016-10" db="EMBL/GenBank/DDBJ databases">
        <authorList>
            <person name="Varghese N."/>
            <person name="Submissions S."/>
        </authorList>
    </citation>
    <scope>NUCLEOTIDE SEQUENCE [LARGE SCALE GENOMIC DNA]</scope>
    <source>
        <strain evidence="2">BS3782</strain>
    </source>
</reference>
<proteinExistence type="predicted"/>
<evidence type="ECO:0000313" key="2">
    <source>
        <dbReference type="Proteomes" id="UP000182814"/>
    </source>
</evidence>
<dbReference type="AlphaFoldDB" id="A0A1H1RII5"/>
<accession>A0A1H1RII5</accession>
<protein>
    <submittedName>
        <fullName evidence="1">Uncharacterized protein</fullName>
    </submittedName>
</protein>
<name>A0A1H1RII5_9PSED</name>
<organism evidence="1 2">
    <name type="scientific">Pseudomonas lini</name>
    <dbReference type="NCBI Taxonomy" id="163011"/>
    <lineage>
        <taxon>Bacteria</taxon>
        <taxon>Pseudomonadati</taxon>
        <taxon>Pseudomonadota</taxon>
        <taxon>Gammaproteobacteria</taxon>
        <taxon>Pseudomonadales</taxon>
        <taxon>Pseudomonadaceae</taxon>
        <taxon>Pseudomonas</taxon>
    </lineage>
</organism>
<gene>
    <name evidence="1" type="ORF">SAMN04490191_1270</name>
</gene>
<sequence>MAALSHIPVNYSSIQLCRRKSADGTFVQVPCFPHNQKFCRVCDGIRMIRPLGQELSCLNLVLGLPHSWVLRLP</sequence>
<dbReference type="Proteomes" id="UP000182814">
    <property type="component" value="Chromosome I"/>
</dbReference>